<dbReference type="OrthoDB" id="5705783at2"/>
<name>A0A5B9DR83_9HYPH</name>
<evidence type="ECO:0000313" key="1">
    <source>
        <dbReference type="EMBL" id="QEE20958.1"/>
    </source>
</evidence>
<dbReference type="InterPro" id="IPR036397">
    <property type="entry name" value="RNaseH_sf"/>
</dbReference>
<dbReference type="RefSeq" id="WP_147656264.1">
    <property type="nucleotide sequence ID" value="NZ_BMFM01000001.1"/>
</dbReference>
<dbReference type="AlphaFoldDB" id="A0A5B9DR83"/>
<gene>
    <name evidence="1" type="ORF">FNA67_12565</name>
</gene>
<dbReference type="GO" id="GO:0003676">
    <property type="term" value="F:nucleic acid binding"/>
    <property type="evidence" value="ECO:0007669"/>
    <property type="project" value="InterPro"/>
</dbReference>
<dbReference type="Proteomes" id="UP000321062">
    <property type="component" value="Chromosome"/>
</dbReference>
<protein>
    <submittedName>
        <fullName evidence="1">Transcriptional regulator</fullName>
    </submittedName>
</protein>
<accession>A0A5B9DR83</accession>
<keyword evidence="2" id="KW-1185">Reference proteome</keyword>
<dbReference type="Gene3D" id="3.30.420.10">
    <property type="entry name" value="Ribonuclease H-like superfamily/Ribonuclease H"/>
    <property type="match status" value="1"/>
</dbReference>
<dbReference type="SUPFAM" id="SSF53098">
    <property type="entry name" value="Ribonuclease H-like"/>
    <property type="match status" value="1"/>
</dbReference>
<evidence type="ECO:0000313" key="2">
    <source>
        <dbReference type="Proteomes" id="UP000321062"/>
    </source>
</evidence>
<dbReference type="KEGG" id="yti:FNA67_12565"/>
<reference evidence="1 2" key="1">
    <citation type="journal article" date="2015" name="Int. J. Syst. Evol. Microbiol.">
        <title>Youhaiella tibetensis gen. nov., sp. nov., isolated from subsurface sediment.</title>
        <authorList>
            <person name="Wang Y.X."/>
            <person name="Huang F.Q."/>
            <person name="Nogi Y."/>
            <person name="Pang S.J."/>
            <person name="Wang P.K."/>
            <person name="Lv J."/>
        </authorList>
    </citation>
    <scope>NUCLEOTIDE SEQUENCE [LARGE SCALE GENOMIC DNA]</scope>
    <source>
        <strain evidence="2">fig4</strain>
    </source>
</reference>
<proteinExistence type="predicted"/>
<dbReference type="EMBL" id="CP041690">
    <property type="protein sequence ID" value="QEE20958.1"/>
    <property type="molecule type" value="Genomic_DNA"/>
</dbReference>
<dbReference type="InterPro" id="IPR012337">
    <property type="entry name" value="RNaseH-like_sf"/>
</dbReference>
<sequence>MLLFVDFEASSLSKQSYPIEVGWVWEDGREEGHLIRPAPGWVEWDDSAQAIHGISRGLLARDGEPHDRVCDRVIAAFEGNDVYASAPSWDGHWLSMLLRAAGQPRHLLRLRSSEEAFMAKARQDGASETLATARVAAARALIGQAPAAHRAIADARREWETWRAV</sequence>
<organism evidence="1 2">
    <name type="scientific">Paradevosia tibetensis</name>
    <dbReference type="NCBI Taxonomy" id="1447062"/>
    <lineage>
        <taxon>Bacteria</taxon>
        <taxon>Pseudomonadati</taxon>
        <taxon>Pseudomonadota</taxon>
        <taxon>Alphaproteobacteria</taxon>
        <taxon>Hyphomicrobiales</taxon>
        <taxon>Devosiaceae</taxon>
        <taxon>Paradevosia</taxon>
    </lineage>
</organism>